<feature type="domain" description="Alcohol dehydrogenase iron-type/glycerol dehydrogenase GldA" evidence="4">
    <location>
        <begin position="15"/>
        <end position="181"/>
    </location>
</feature>
<dbReference type="RefSeq" id="WP_176011145.1">
    <property type="nucleotide sequence ID" value="NZ_CP041372.2"/>
</dbReference>
<dbReference type="PROSITE" id="PS00913">
    <property type="entry name" value="ADH_IRON_1"/>
    <property type="match status" value="1"/>
</dbReference>
<name>A0A859FK52_9BACI</name>
<dbReference type="GO" id="GO:0046872">
    <property type="term" value="F:metal ion binding"/>
    <property type="evidence" value="ECO:0007669"/>
    <property type="project" value="InterPro"/>
</dbReference>
<dbReference type="CDD" id="cd08189">
    <property type="entry name" value="Fe-ADH-like"/>
    <property type="match status" value="1"/>
</dbReference>
<evidence type="ECO:0000256" key="2">
    <source>
        <dbReference type="ARBA" id="ARBA00023002"/>
    </source>
</evidence>
<dbReference type="GO" id="GO:0004022">
    <property type="term" value="F:alcohol dehydrogenase (NAD+) activity"/>
    <property type="evidence" value="ECO:0007669"/>
    <property type="project" value="TreeGrafter"/>
</dbReference>
<gene>
    <name evidence="6" type="ORF">FLK61_27425</name>
</gene>
<dbReference type="InterPro" id="IPR001670">
    <property type="entry name" value="ADH_Fe/GldA"/>
</dbReference>
<organism evidence="6 7">
    <name type="scientific">Paenalkalicoccus suaedae</name>
    <dbReference type="NCBI Taxonomy" id="2592382"/>
    <lineage>
        <taxon>Bacteria</taxon>
        <taxon>Bacillati</taxon>
        <taxon>Bacillota</taxon>
        <taxon>Bacilli</taxon>
        <taxon>Bacillales</taxon>
        <taxon>Bacillaceae</taxon>
        <taxon>Paenalkalicoccus</taxon>
    </lineage>
</organism>
<dbReference type="InterPro" id="IPR039697">
    <property type="entry name" value="Alcohol_dehydrogenase_Fe"/>
</dbReference>
<proteinExistence type="inferred from homology"/>
<evidence type="ECO:0000259" key="5">
    <source>
        <dbReference type="Pfam" id="PF25137"/>
    </source>
</evidence>
<evidence type="ECO:0000256" key="1">
    <source>
        <dbReference type="ARBA" id="ARBA00007358"/>
    </source>
</evidence>
<comment type="similarity">
    <text evidence="1">Belongs to the iron-containing alcohol dehydrogenase family.</text>
</comment>
<evidence type="ECO:0000259" key="4">
    <source>
        <dbReference type="Pfam" id="PF00465"/>
    </source>
</evidence>
<dbReference type="PROSITE" id="PS00060">
    <property type="entry name" value="ADH_IRON_2"/>
    <property type="match status" value="1"/>
</dbReference>
<dbReference type="FunFam" id="1.20.1090.10:FF:000001">
    <property type="entry name" value="Aldehyde-alcohol dehydrogenase"/>
    <property type="match status" value="1"/>
</dbReference>
<dbReference type="AlphaFoldDB" id="A0A859FK52"/>
<keyword evidence="7" id="KW-1185">Reference proteome</keyword>
<reference evidence="7" key="1">
    <citation type="submission" date="2019-07" db="EMBL/GenBank/DDBJ databases">
        <title>Bacillus alkalisoli sp. nov. isolated from saline soil.</title>
        <authorList>
            <person name="Sun J.-Q."/>
            <person name="Xu L."/>
        </authorList>
    </citation>
    <scope>NUCLEOTIDE SEQUENCE [LARGE SCALE GENOMIC DNA]</scope>
    <source>
        <strain evidence="7">M4U3P1</strain>
    </source>
</reference>
<dbReference type="SUPFAM" id="SSF56796">
    <property type="entry name" value="Dehydroquinate synthase-like"/>
    <property type="match status" value="1"/>
</dbReference>
<dbReference type="InterPro" id="IPR018211">
    <property type="entry name" value="ADH_Fe_CS"/>
</dbReference>
<dbReference type="PANTHER" id="PTHR11496:SF102">
    <property type="entry name" value="ALCOHOL DEHYDROGENASE 4"/>
    <property type="match status" value="1"/>
</dbReference>
<dbReference type="KEGG" id="psua:FLK61_27425"/>
<dbReference type="EMBL" id="CP041372">
    <property type="protein sequence ID" value="QKS73178.1"/>
    <property type="molecule type" value="Genomic_DNA"/>
</dbReference>
<keyword evidence="3" id="KW-0520">NAD</keyword>
<evidence type="ECO:0000313" key="7">
    <source>
        <dbReference type="Proteomes" id="UP000318138"/>
    </source>
</evidence>
<dbReference type="Gene3D" id="3.40.50.1970">
    <property type="match status" value="1"/>
</dbReference>
<dbReference type="Pfam" id="PF00465">
    <property type="entry name" value="Fe-ADH"/>
    <property type="match status" value="1"/>
</dbReference>
<dbReference type="PANTHER" id="PTHR11496">
    <property type="entry name" value="ALCOHOL DEHYDROGENASE"/>
    <property type="match status" value="1"/>
</dbReference>
<dbReference type="InterPro" id="IPR056798">
    <property type="entry name" value="ADH_Fe_C"/>
</dbReference>
<dbReference type="Gene3D" id="1.20.1090.10">
    <property type="entry name" value="Dehydroquinate synthase-like - alpha domain"/>
    <property type="match status" value="1"/>
</dbReference>
<protein>
    <submittedName>
        <fullName evidence="6">Iron-containing alcohol dehydrogenase</fullName>
    </submittedName>
</protein>
<keyword evidence="2" id="KW-0560">Oxidoreductase</keyword>
<accession>A0A859FK52</accession>
<evidence type="ECO:0000313" key="6">
    <source>
        <dbReference type="EMBL" id="QKS73178.1"/>
    </source>
</evidence>
<evidence type="ECO:0000256" key="3">
    <source>
        <dbReference type="ARBA" id="ARBA00023027"/>
    </source>
</evidence>
<feature type="domain" description="Fe-containing alcohol dehydrogenase-like C-terminal" evidence="5">
    <location>
        <begin position="192"/>
        <end position="366"/>
    </location>
</feature>
<dbReference type="Proteomes" id="UP000318138">
    <property type="component" value="Chromosome"/>
</dbReference>
<dbReference type="FunFam" id="3.40.50.1970:FF:000003">
    <property type="entry name" value="Alcohol dehydrogenase, iron-containing"/>
    <property type="match status" value="1"/>
</dbReference>
<sequence length="392" mass="42392">MRLVSAVLPWRSPLIIEGEGSVLKLPRVLSKEGLDRVLVVTDKDIVKLGLMDAFLRELEREGIVVTIYDRTVPNPTIANIEEAVAMYQANACNAIIAFGGGSAIDCAKTVGARIVKPKKSVREMKGLLKIMKTLPPLVAIPTTAGTGSEATIAAVVTDPANHEKYVITDISLIPHYAVLDPLLTKTLPPAITAATGMDALTHAVEAYIGQSSTQETRELSKKATKLIFENIQEVYTNGSNLSAREKMLKASYYAGAAFTKAYVGNVHAIAHALGGRYGTPHGLANAVILPHVLDYYGPVIYPSLAELADHVGIGDSTHTDKDKALLFIAVIKELNERMGIPSFIADIKKSDIPEMVERAYKEANPFYPVPVIFSKNDFEVVFRGLQSGGVRE</sequence>
<dbReference type="Pfam" id="PF25137">
    <property type="entry name" value="ADH_Fe_C"/>
    <property type="match status" value="1"/>
</dbReference>